<evidence type="ECO:0000313" key="3">
    <source>
        <dbReference type="Proteomes" id="UP001219525"/>
    </source>
</evidence>
<name>A0AAD6V005_9AGAR</name>
<reference evidence="2" key="1">
    <citation type="submission" date="2023-03" db="EMBL/GenBank/DDBJ databases">
        <title>Massive genome expansion in bonnet fungi (Mycena s.s.) driven by repeated elements and novel gene families across ecological guilds.</title>
        <authorList>
            <consortium name="Lawrence Berkeley National Laboratory"/>
            <person name="Harder C.B."/>
            <person name="Miyauchi S."/>
            <person name="Viragh M."/>
            <person name="Kuo A."/>
            <person name="Thoen E."/>
            <person name="Andreopoulos B."/>
            <person name="Lu D."/>
            <person name="Skrede I."/>
            <person name="Drula E."/>
            <person name="Henrissat B."/>
            <person name="Morin E."/>
            <person name="Kohler A."/>
            <person name="Barry K."/>
            <person name="LaButti K."/>
            <person name="Morin E."/>
            <person name="Salamov A."/>
            <person name="Lipzen A."/>
            <person name="Mereny Z."/>
            <person name="Hegedus B."/>
            <person name="Baldrian P."/>
            <person name="Stursova M."/>
            <person name="Weitz H."/>
            <person name="Taylor A."/>
            <person name="Grigoriev I.V."/>
            <person name="Nagy L.G."/>
            <person name="Martin F."/>
            <person name="Kauserud H."/>
        </authorList>
    </citation>
    <scope>NUCLEOTIDE SEQUENCE</scope>
    <source>
        <strain evidence="2">9144</strain>
    </source>
</reference>
<feature type="region of interest" description="Disordered" evidence="1">
    <location>
        <begin position="261"/>
        <end position="284"/>
    </location>
</feature>
<dbReference type="Proteomes" id="UP001219525">
    <property type="component" value="Unassembled WGS sequence"/>
</dbReference>
<gene>
    <name evidence="2" type="ORF">GGX14DRAFT_403313</name>
</gene>
<organism evidence="2 3">
    <name type="scientific">Mycena pura</name>
    <dbReference type="NCBI Taxonomy" id="153505"/>
    <lineage>
        <taxon>Eukaryota</taxon>
        <taxon>Fungi</taxon>
        <taxon>Dikarya</taxon>
        <taxon>Basidiomycota</taxon>
        <taxon>Agaricomycotina</taxon>
        <taxon>Agaricomycetes</taxon>
        <taxon>Agaricomycetidae</taxon>
        <taxon>Agaricales</taxon>
        <taxon>Marasmiineae</taxon>
        <taxon>Mycenaceae</taxon>
        <taxon>Mycena</taxon>
    </lineage>
</organism>
<dbReference type="AlphaFoldDB" id="A0AAD6V005"/>
<proteinExistence type="predicted"/>
<dbReference type="EMBL" id="JARJCW010000084">
    <property type="protein sequence ID" value="KAJ7196362.1"/>
    <property type="molecule type" value="Genomic_DNA"/>
</dbReference>
<protein>
    <submittedName>
        <fullName evidence="2">Uncharacterized protein</fullName>
    </submittedName>
</protein>
<evidence type="ECO:0000313" key="2">
    <source>
        <dbReference type="EMBL" id="KAJ7196362.1"/>
    </source>
</evidence>
<feature type="compositionally biased region" description="Low complexity" evidence="1">
    <location>
        <begin position="15"/>
        <end position="26"/>
    </location>
</feature>
<sequence>MNGIGGDSTRGANGSGSVRVRSGSVRVRSGTVRARVGDVCAWGRRQRARTGAATAYTYGSGDMRIQERQCARTGQALCVHGLATCAHGGGGNVHVRERRQRAHAGAATCAYGSSDNVRARSDGVHVLERRRAHTGAAVCAHGAAMCAAACAYRSSNVLILGGNVRVANVCIPGGNVRITTPVGGDVHVQEGQRSSMARRRAHTGAVARVCGAARHAHTGAAACAYGVATHVQKRRPARRERRPCAYRVASCTEDESAVIRHGRERGKKGRERARRRRRGVHSRRTTWWERSRHNGQGNGSRNKAAVVTNTVAVMSRAVEQE</sequence>
<keyword evidence="3" id="KW-1185">Reference proteome</keyword>
<feature type="region of interest" description="Disordered" evidence="1">
    <location>
        <begin position="1"/>
        <end position="26"/>
    </location>
</feature>
<comment type="caution">
    <text evidence="2">The sequence shown here is derived from an EMBL/GenBank/DDBJ whole genome shotgun (WGS) entry which is preliminary data.</text>
</comment>
<accession>A0AAD6V005</accession>
<evidence type="ECO:0000256" key="1">
    <source>
        <dbReference type="SAM" id="MobiDB-lite"/>
    </source>
</evidence>